<protein>
    <recommendedName>
        <fullName evidence="1">Endonuclease/exonuclease/phosphatase domain-containing protein</fullName>
    </recommendedName>
</protein>
<dbReference type="InterPro" id="IPR036691">
    <property type="entry name" value="Endo/exonu/phosph_ase_sf"/>
</dbReference>
<dbReference type="Proteomes" id="UP000596661">
    <property type="component" value="Chromosome 2"/>
</dbReference>
<dbReference type="InterPro" id="IPR005135">
    <property type="entry name" value="Endo/exonuclease/phosphatase"/>
</dbReference>
<feature type="domain" description="Endonuclease/exonuclease/phosphatase" evidence="1">
    <location>
        <begin position="19"/>
        <end position="171"/>
    </location>
</feature>
<accession>A0A803NUT8</accession>
<dbReference type="PANTHER" id="PTHR35218:SF9">
    <property type="entry name" value="ENDONUCLEASE_EXONUCLEASE_PHOSPHATASE DOMAIN-CONTAINING PROTEIN"/>
    <property type="match status" value="1"/>
</dbReference>
<reference evidence="2" key="2">
    <citation type="submission" date="2021-03" db="UniProtKB">
        <authorList>
            <consortium name="EnsemblPlants"/>
        </authorList>
    </citation>
    <scope>IDENTIFICATION</scope>
</reference>
<organism evidence="2 3">
    <name type="scientific">Cannabis sativa</name>
    <name type="common">Hemp</name>
    <name type="synonym">Marijuana</name>
    <dbReference type="NCBI Taxonomy" id="3483"/>
    <lineage>
        <taxon>Eukaryota</taxon>
        <taxon>Viridiplantae</taxon>
        <taxon>Streptophyta</taxon>
        <taxon>Embryophyta</taxon>
        <taxon>Tracheophyta</taxon>
        <taxon>Spermatophyta</taxon>
        <taxon>Magnoliopsida</taxon>
        <taxon>eudicotyledons</taxon>
        <taxon>Gunneridae</taxon>
        <taxon>Pentapetalae</taxon>
        <taxon>rosids</taxon>
        <taxon>fabids</taxon>
        <taxon>Rosales</taxon>
        <taxon>Cannabaceae</taxon>
        <taxon>Cannabis</taxon>
    </lineage>
</organism>
<evidence type="ECO:0000313" key="2">
    <source>
        <dbReference type="EnsemblPlants" id="cds.evm.model.02.1725"/>
    </source>
</evidence>
<dbReference type="SUPFAM" id="SSF56219">
    <property type="entry name" value="DNase I-like"/>
    <property type="match status" value="1"/>
</dbReference>
<reference evidence="2" key="1">
    <citation type="submission" date="2018-11" db="EMBL/GenBank/DDBJ databases">
        <authorList>
            <person name="Grassa J C."/>
        </authorList>
    </citation>
    <scope>NUCLEOTIDE SEQUENCE [LARGE SCALE GENOMIC DNA]</scope>
</reference>
<dbReference type="Gramene" id="evm.model.02.1725">
    <property type="protein sequence ID" value="cds.evm.model.02.1725"/>
    <property type="gene ID" value="evm.TU.02.1725"/>
</dbReference>
<keyword evidence="3" id="KW-1185">Reference proteome</keyword>
<dbReference type="Gene3D" id="3.60.10.10">
    <property type="entry name" value="Endonuclease/exonuclease/phosphatase"/>
    <property type="match status" value="1"/>
</dbReference>
<dbReference type="OMA" id="CADIVEN"/>
<dbReference type="GO" id="GO:0003824">
    <property type="term" value="F:catalytic activity"/>
    <property type="evidence" value="ECO:0007669"/>
    <property type="project" value="InterPro"/>
</dbReference>
<dbReference type="PANTHER" id="PTHR35218">
    <property type="entry name" value="RNASE H DOMAIN-CONTAINING PROTEIN"/>
    <property type="match status" value="1"/>
</dbReference>
<dbReference type="AlphaFoldDB" id="A0A803NUT8"/>
<evidence type="ECO:0000259" key="1">
    <source>
        <dbReference type="Pfam" id="PF03372"/>
    </source>
</evidence>
<evidence type="ECO:0000313" key="3">
    <source>
        <dbReference type="Proteomes" id="UP000596661"/>
    </source>
</evidence>
<sequence length="365" mass="42318">MSIREGLLDGINEVLGNSDLVVQKRPNFVFLCETLSRKDVVEKLRLSLGFDGAFSADVQGRSGGVAMLWRYDEEFQLLGYGTNYIDVSIVSREIEKWRLTGLYGEPNRAFRKRTWDLIRGLKHTYDLPWCIVGDLNNVTSQQDKCGGNLYPNWLIDGFCGVLDECGLHDLDLSGYPYTWERGRSTDAWIEVVEDTWTQSVGSPIMEKIKYCGEVLLEWGKDYSGKFKEKIKECKAEIRNWKKGRDTVAVSNYKAAQVNLNNVLLQREIFWKQRSKKLWLREGDQNSKFFHAKATSRRCNNAIQKLKNDVGNWVGWEDELQNVFTEYFNHLFTTEVVDHRVVIDCIQPEITEEQNAQCLVMLQLRR</sequence>
<dbReference type="Pfam" id="PF03372">
    <property type="entry name" value="Exo_endo_phos"/>
    <property type="match status" value="1"/>
</dbReference>
<name>A0A803NUT8_CANSA</name>
<dbReference type="EnsemblPlants" id="evm.model.02.1725">
    <property type="protein sequence ID" value="cds.evm.model.02.1725"/>
    <property type="gene ID" value="evm.TU.02.1725"/>
</dbReference>
<dbReference type="EMBL" id="UZAU01000218">
    <property type="status" value="NOT_ANNOTATED_CDS"/>
    <property type="molecule type" value="Genomic_DNA"/>
</dbReference>
<proteinExistence type="predicted"/>